<dbReference type="InterPro" id="IPR013785">
    <property type="entry name" value="Aldolase_TIM"/>
</dbReference>
<keyword evidence="6 7" id="KW-0413">Isomerase</keyword>
<evidence type="ECO:0000256" key="2">
    <source>
        <dbReference type="ARBA" id="ARBA00007422"/>
    </source>
</evidence>
<gene>
    <name evidence="7" type="primary">tpiA</name>
    <name evidence="9" type="ORF">GGQ61_003715</name>
</gene>
<dbReference type="NCBIfam" id="TIGR00419">
    <property type="entry name" value="tim"/>
    <property type="match status" value="1"/>
</dbReference>
<comment type="catalytic activity">
    <reaction evidence="7 8">
        <text>D-glyceraldehyde 3-phosphate = dihydroxyacetone phosphate</text>
        <dbReference type="Rhea" id="RHEA:18585"/>
        <dbReference type="ChEBI" id="CHEBI:57642"/>
        <dbReference type="ChEBI" id="CHEBI:59776"/>
        <dbReference type="EC" id="5.3.1.1"/>
    </reaction>
</comment>
<dbReference type="HAMAP" id="MF_00147_B">
    <property type="entry name" value="TIM_B"/>
    <property type="match status" value="1"/>
</dbReference>
<comment type="caution">
    <text evidence="7">Lacks conserved residue(s) required for the propagation of feature annotation.</text>
</comment>
<comment type="function">
    <text evidence="7">Involved in the gluconeogenesis. Catalyzes stereospecifically the conversion of dihydroxyacetone phosphate (DHAP) to D-glyceraldehyde-3-phosphate (G3P).</text>
</comment>
<dbReference type="InterPro" id="IPR000652">
    <property type="entry name" value="Triosephosphate_isomerase"/>
</dbReference>
<organism evidence="9 10">
    <name type="scientific">Phenylobacterium haematophilum</name>
    <dbReference type="NCBI Taxonomy" id="98513"/>
    <lineage>
        <taxon>Bacteria</taxon>
        <taxon>Pseudomonadati</taxon>
        <taxon>Pseudomonadota</taxon>
        <taxon>Alphaproteobacteria</taxon>
        <taxon>Caulobacterales</taxon>
        <taxon>Caulobacteraceae</taxon>
        <taxon>Phenylobacterium</taxon>
    </lineage>
</organism>
<evidence type="ECO:0000313" key="10">
    <source>
        <dbReference type="Proteomes" id="UP000530564"/>
    </source>
</evidence>
<name>A0A840A6Z3_9CAUL</name>
<evidence type="ECO:0000256" key="4">
    <source>
        <dbReference type="ARBA" id="ARBA00022490"/>
    </source>
</evidence>
<feature type="binding site" evidence="7">
    <location>
        <position position="191"/>
    </location>
    <ligand>
        <name>substrate</name>
    </ligand>
</feature>
<feature type="binding site" evidence="7">
    <location>
        <begin position="29"/>
        <end position="31"/>
    </location>
    <ligand>
        <name>substrate</name>
    </ligand>
</feature>
<dbReference type="GO" id="GO:0005829">
    <property type="term" value="C:cytosol"/>
    <property type="evidence" value="ECO:0007669"/>
    <property type="project" value="TreeGrafter"/>
</dbReference>
<keyword evidence="10" id="KW-1185">Reference proteome</keyword>
<reference evidence="9 10" key="1">
    <citation type="submission" date="2020-08" db="EMBL/GenBank/DDBJ databases">
        <title>Genomic Encyclopedia of Type Strains, Phase IV (KMG-IV): sequencing the most valuable type-strain genomes for metagenomic binning, comparative biology and taxonomic classification.</title>
        <authorList>
            <person name="Goeker M."/>
        </authorList>
    </citation>
    <scope>NUCLEOTIDE SEQUENCE [LARGE SCALE GENOMIC DNA]</scope>
    <source>
        <strain evidence="9 10">DSM 21793</strain>
    </source>
</reference>
<dbReference type="RefSeq" id="WP_183775985.1">
    <property type="nucleotide sequence ID" value="NZ_JACIDK010000006.1"/>
</dbReference>
<dbReference type="GO" id="GO:0006096">
    <property type="term" value="P:glycolytic process"/>
    <property type="evidence" value="ECO:0007669"/>
    <property type="project" value="UniProtKB-UniRule"/>
</dbReference>
<comment type="pathway">
    <text evidence="7 8">Carbohydrate degradation; glycolysis; D-glyceraldehyde 3-phosphate from glycerone phosphate: step 1/1.</text>
</comment>
<sequence length="270" mass="27844">MSTSFPKTGDPAAGRECDGLDGRPLIVGNWKMNGLAEDLPEVCGLAKALAAHPSRARTVICPPATLVARMAEVLRGTGIEIGGQDCRAEPSGAFTGDISAAMLVDAGARFVILGHAERRATYGETDPDVAAKAAAAVQAGLRPILCLGEQLDDRAAGRALAVIGEQVERCVSGIPAGGAFAIAYEPVWAIGAGMAPRSDDIEAAHARIHAALVKMIGAAARQVPILYGGSVDAENAADILRLPKVGGLLIGRAALRREDFLPVIWAADTL</sequence>
<comment type="subcellular location">
    <subcellularLocation>
        <location evidence="7 8">Cytoplasm</location>
    </subcellularLocation>
</comment>
<evidence type="ECO:0000313" key="9">
    <source>
        <dbReference type="EMBL" id="MBB3892977.1"/>
    </source>
</evidence>
<dbReference type="PANTHER" id="PTHR21139">
    <property type="entry name" value="TRIOSEPHOSPHATE ISOMERASE"/>
    <property type="match status" value="1"/>
</dbReference>
<dbReference type="CDD" id="cd00311">
    <property type="entry name" value="TIM"/>
    <property type="match status" value="1"/>
</dbReference>
<dbReference type="InterPro" id="IPR035990">
    <property type="entry name" value="TIM_sf"/>
</dbReference>
<dbReference type="AlphaFoldDB" id="A0A840A6Z3"/>
<dbReference type="Gene3D" id="3.20.20.70">
    <property type="entry name" value="Aldolase class I"/>
    <property type="match status" value="1"/>
</dbReference>
<keyword evidence="5 7" id="KW-0324">Glycolysis</keyword>
<dbReference type="Proteomes" id="UP000530564">
    <property type="component" value="Unassembled WGS sequence"/>
</dbReference>
<comment type="caution">
    <text evidence="9">The sequence shown here is derived from an EMBL/GenBank/DDBJ whole genome shotgun (WGS) entry which is preliminary data.</text>
</comment>
<protein>
    <recommendedName>
        <fullName evidence="7 8">Triosephosphate isomerase</fullName>
        <shortName evidence="7">TIM</shortName>
        <shortName evidence="7">TPI</shortName>
        <ecNumber evidence="7 8">5.3.1.1</ecNumber>
    </recommendedName>
    <alternativeName>
        <fullName evidence="7">Triose-phosphate isomerase</fullName>
    </alternativeName>
</protein>
<evidence type="ECO:0000256" key="1">
    <source>
        <dbReference type="ARBA" id="ARBA00000148"/>
    </source>
</evidence>
<comment type="catalytic activity">
    <reaction evidence="1">
        <text>L-erythrulose 1-phosphate = D-erythrulose 4-phosphate</text>
        <dbReference type="Rhea" id="RHEA:49588"/>
        <dbReference type="ChEBI" id="CHEBI:58002"/>
        <dbReference type="ChEBI" id="CHEBI:90796"/>
        <dbReference type="EC" id="5.3.1.33"/>
    </reaction>
</comment>
<keyword evidence="4 7" id="KW-0963">Cytoplasm</keyword>
<evidence type="ECO:0000256" key="8">
    <source>
        <dbReference type="RuleBase" id="RU363013"/>
    </source>
</evidence>
<dbReference type="GO" id="GO:0019563">
    <property type="term" value="P:glycerol catabolic process"/>
    <property type="evidence" value="ECO:0007669"/>
    <property type="project" value="TreeGrafter"/>
</dbReference>
<dbReference type="SUPFAM" id="SSF51351">
    <property type="entry name" value="Triosephosphate isomerase (TIM)"/>
    <property type="match status" value="1"/>
</dbReference>
<dbReference type="GO" id="GO:0004807">
    <property type="term" value="F:triose-phosphate isomerase activity"/>
    <property type="evidence" value="ECO:0007669"/>
    <property type="project" value="UniProtKB-UniRule"/>
</dbReference>
<evidence type="ECO:0000256" key="3">
    <source>
        <dbReference type="ARBA" id="ARBA00022432"/>
    </source>
</evidence>
<dbReference type="UniPathway" id="UPA00138"/>
<dbReference type="PANTHER" id="PTHR21139:SF42">
    <property type="entry name" value="TRIOSEPHOSPHATE ISOMERASE"/>
    <property type="match status" value="1"/>
</dbReference>
<evidence type="ECO:0000256" key="7">
    <source>
        <dbReference type="HAMAP-Rule" id="MF_00147"/>
    </source>
</evidence>
<dbReference type="Pfam" id="PF00121">
    <property type="entry name" value="TIM"/>
    <property type="match status" value="1"/>
</dbReference>
<dbReference type="InterPro" id="IPR022896">
    <property type="entry name" value="TrioseP_Isoase_bac/euk"/>
</dbReference>
<dbReference type="GO" id="GO:0046166">
    <property type="term" value="P:glyceraldehyde-3-phosphate biosynthetic process"/>
    <property type="evidence" value="ECO:0007669"/>
    <property type="project" value="TreeGrafter"/>
</dbReference>
<dbReference type="EC" id="5.3.1.1" evidence="7 8"/>
<dbReference type="UniPathway" id="UPA00109">
    <property type="reaction ID" value="UER00189"/>
</dbReference>
<keyword evidence="3 7" id="KW-0312">Gluconeogenesis</keyword>
<comment type="similarity">
    <text evidence="2 7 8">Belongs to the triosephosphate isomerase family.</text>
</comment>
<feature type="binding site" evidence="7">
    <location>
        <position position="230"/>
    </location>
    <ligand>
        <name>substrate</name>
    </ligand>
</feature>
<dbReference type="GO" id="GO:0006094">
    <property type="term" value="P:gluconeogenesis"/>
    <property type="evidence" value="ECO:0007669"/>
    <property type="project" value="UniProtKB-UniRule"/>
</dbReference>
<accession>A0A840A6Z3</accession>
<proteinExistence type="inferred from homology"/>
<comment type="pathway">
    <text evidence="7 8">Carbohydrate biosynthesis; gluconeogenesis.</text>
</comment>
<feature type="active site" description="Proton acceptor" evidence="7">
    <location>
        <position position="185"/>
    </location>
</feature>
<feature type="active site" description="Electrophile" evidence="7">
    <location>
        <position position="115"/>
    </location>
</feature>
<evidence type="ECO:0000256" key="6">
    <source>
        <dbReference type="ARBA" id="ARBA00023235"/>
    </source>
</evidence>
<evidence type="ECO:0000256" key="5">
    <source>
        <dbReference type="ARBA" id="ARBA00023152"/>
    </source>
</evidence>
<dbReference type="EMBL" id="JACIDK010000006">
    <property type="protein sequence ID" value="MBB3892977.1"/>
    <property type="molecule type" value="Genomic_DNA"/>
</dbReference>
<comment type="subunit">
    <text evidence="7 8">Homodimer.</text>
</comment>
<dbReference type="PROSITE" id="PS51440">
    <property type="entry name" value="TIM_2"/>
    <property type="match status" value="1"/>
</dbReference>